<dbReference type="Pfam" id="PF13692">
    <property type="entry name" value="Glyco_trans_1_4"/>
    <property type="match status" value="1"/>
</dbReference>
<dbReference type="InterPro" id="IPR050194">
    <property type="entry name" value="Glycosyltransferase_grp1"/>
</dbReference>
<dbReference type="PANTHER" id="PTHR45947:SF3">
    <property type="entry name" value="SULFOQUINOVOSYL TRANSFERASE SQD2"/>
    <property type="match status" value="1"/>
</dbReference>
<sequence length="365" mass="39059">MKIVQIVESSATGTLSMVRLIANGFASRGHEVHVVYSRRSDTPAALHALFDRRVALHRVPMASVRGLASIVTLRRMLVRLQPDVVHLHSSRSGFLGRIAALGTLGATRFLYSPHCIAFMRRDLSAAARCLFVALERIACLRRCLYVACSASEQRAIRSCLAQPVEVVENAIAHPATPLRRRAAAGACGIVTVGGIRPQKNPHLFADIATRMQGSRVHFTWIGDGDHALRLRLATAGVRVTGWLAHDAVATQLASADIYLSTSSWEGMPIAVMEAMACGLPVVATRCAGNVDVVDSPGTGGLFDTADEAVAMLARLADDPQARETTGAAARSAARLRFDDARFFRQLDALYNGRAASDVAGDSSPA</sequence>
<dbReference type="Gene3D" id="3.40.50.2000">
    <property type="entry name" value="Glycogen Phosphorylase B"/>
    <property type="match status" value="2"/>
</dbReference>
<evidence type="ECO:0000313" key="2">
    <source>
        <dbReference type="EMBL" id="MBR8129735.1"/>
    </source>
</evidence>
<gene>
    <name evidence="2" type="ORF">KDW93_12225</name>
</gene>
<dbReference type="InterPro" id="IPR028098">
    <property type="entry name" value="Glyco_trans_4-like_N"/>
</dbReference>
<dbReference type="AlphaFoldDB" id="A0AA41E750"/>
<comment type="caution">
    <text evidence="2">The sequence shown here is derived from an EMBL/GenBank/DDBJ whole genome shotgun (WGS) entry which is preliminary data.</text>
</comment>
<protein>
    <submittedName>
        <fullName evidence="2">Glycosyltransferase family 4 protein</fullName>
    </submittedName>
</protein>
<dbReference type="RefSeq" id="WP_105785419.1">
    <property type="nucleotide sequence ID" value="NZ_CADERF010000005.1"/>
</dbReference>
<organism evidence="2 3">
    <name type="scientific">Burkholderia ambifaria</name>
    <dbReference type="NCBI Taxonomy" id="152480"/>
    <lineage>
        <taxon>Bacteria</taxon>
        <taxon>Pseudomonadati</taxon>
        <taxon>Pseudomonadota</taxon>
        <taxon>Betaproteobacteria</taxon>
        <taxon>Burkholderiales</taxon>
        <taxon>Burkholderiaceae</taxon>
        <taxon>Burkholderia</taxon>
        <taxon>Burkholderia cepacia complex</taxon>
    </lineage>
</organism>
<accession>A0AA41E750</accession>
<evidence type="ECO:0000259" key="1">
    <source>
        <dbReference type="Pfam" id="PF13439"/>
    </source>
</evidence>
<dbReference type="EMBL" id="JAGSVG010000009">
    <property type="protein sequence ID" value="MBR8129735.1"/>
    <property type="molecule type" value="Genomic_DNA"/>
</dbReference>
<dbReference type="Proteomes" id="UP000682266">
    <property type="component" value="Unassembled WGS sequence"/>
</dbReference>
<dbReference type="PANTHER" id="PTHR45947">
    <property type="entry name" value="SULFOQUINOVOSYL TRANSFERASE SQD2"/>
    <property type="match status" value="1"/>
</dbReference>
<proteinExistence type="predicted"/>
<dbReference type="Pfam" id="PF13439">
    <property type="entry name" value="Glyco_transf_4"/>
    <property type="match status" value="1"/>
</dbReference>
<feature type="domain" description="Glycosyltransferase subfamily 4-like N-terminal" evidence="1">
    <location>
        <begin position="17"/>
        <end position="171"/>
    </location>
</feature>
<dbReference type="CDD" id="cd03801">
    <property type="entry name" value="GT4_PimA-like"/>
    <property type="match status" value="1"/>
</dbReference>
<reference evidence="2" key="1">
    <citation type="submission" date="2021-04" db="EMBL/GenBank/DDBJ databases">
        <title>A collection of bacterial strains from the Burkholderia cepacia Research Laboratory and Repository.</title>
        <authorList>
            <person name="Lipuma J."/>
            <person name="Spilker T."/>
        </authorList>
    </citation>
    <scope>NUCLEOTIDE SEQUENCE</scope>
    <source>
        <strain evidence="2">AU36012</strain>
    </source>
</reference>
<evidence type="ECO:0000313" key="3">
    <source>
        <dbReference type="Proteomes" id="UP000682266"/>
    </source>
</evidence>
<dbReference type="GO" id="GO:0016757">
    <property type="term" value="F:glycosyltransferase activity"/>
    <property type="evidence" value="ECO:0007669"/>
    <property type="project" value="TreeGrafter"/>
</dbReference>
<name>A0AA41E750_9BURK</name>
<dbReference type="SUPFAM" id="SSF53756">
    <property type="entry name" value="UDP-Glycosyltransferase/glycogen phosphorylase"/>
    <property type="match status" value="1"/>
</dbReference>